<evidence type="ECO:0000313" key="2">
    <source>
        <dbReference type="EMBL" id="GAA2096946.1"/>
    </source>
</evidence>
<comment type="caution">
    <text evidence="2">The sequence shown here is derived from an EMBL/GenBank/DDBJ whole genome shotgun (WGS) entry which is preliminary data.</text>
</comment>
<evidence type="ECO:0000256" key="1">
    <source>
        <dbReference type="SAM" id="MobiDB-lite"/>
    </source>
</evidence>
<gene>
    <name evidence="2" type="ORF">GCM10009801_66940</name>
</gene>
<protein>
    <recommendedName>
        <fullName evidence="4">LigA protein</fullName>
    </recommendedName>
</protein>
<organism evidence="2 3">
    <name type="scientific">Streptomyces albiaxialis</name>
    <dbReference type="NCBI Taxonomy" id="329523"/>
    <lineage>
        <taxon>Bacteria</taxon>
        <taxon>Bacillati</taxon>
        <taxon>Actinomycetota</taxon>
        <taxon>Actinomycetes</taxon>
        <taxon>Kitasatosporales</taxon>
        <taxon>Streptomycetaceae</taxon>
        <taxon>Streptomyces</taxon>
    </lineage>
</organism>
<dbReference type="RefSeq" id="WP_344533617.1">
    <property type="nucleotide sequence ID" value="NZ_BAAAPE010000016.1"/>
</dbReference>
<dbReference type="EMBL" id="BAAAPE010000016">
    <property type="protein sequence ID" value="GAA2096946.1"/>
    <property type="molecule type" value="Genomic_DNA"/>
</dbReference>
<evidence type="ECO:0000313" key="3">
    <source>
        <dbReference type="Proteomes" id="UP001500016"/>
    </source>
</evidence>
<sequence length="390" mass="39950">MERRRFVAGAFGAASGLVVAGGAGQAWARPGPTAPRAGALAEWSAVPSPGSEPGAHLRGVAALGPRAAWAVGEEARPAAGQRGRPLAMRWDGSAWAKADTSGLKFTGGLLSVAATAPDAVWAVGSAENGSGRLVRWNGTAWRPVDHPGSGSPDTVLWAVAAGSGREVWVTGRQAGAVRLLHWNGKRWKWLAPLPVDQPDAASLGSVTVGPGGVVWACGSQATGSGVWGGLVARWDGAWTVLPSVGGIRSGISDVLAVADDDVWGVGAAFGVGGPPGKPPGSVLAHWDGTAWTYVDDGIGPGALLGITADDAGRPAWICGWEFWDQKRSAYLRWDGTNWQLVRGPAGDAAPTPYMYDVTRVPGTSAYLSVGRTGASENPPSTAYSEMTPGA</sequence>
<dbReference type="SUPFAM" id="SSF63829">
    <property type="entry name" value="Calcium-dependent phosphotriesterase"/>
    <property type="match status" value="1"/>
</dbReference>
<keyword evidence="3" id="KW-1185">Reference proteome</keyword>
<accession>A0ABN2WSP1</accession>
<evidence type="ECO:0008006" key="4">
    <source>
        <dbReference type="Google" id="ProtNLM"/>
    </source>
</evidence>
<reference evidence="2 3" key="1">
    <citation type="journal article" date="2019" name="Int. J. Syst. Evol. Microbiol.">
        <title>The Global Catalogue of Microorganisms (GCM) 10K type strain sequencing project: providing services to taxonomists for standard genome sequencing and annotation.</title>
        <authorList>
            <consortium name="The Broad Institute Genomics Platform"/>
            <consortium name="The Broad Institute Genome Sequencing Center for Infectious Disease"/>
            <person name="Wu L."/>
            <person name="Ma J."/>
        </authorList>
    </citation>
    <scope>NUCLEOTIDE SEQUENCE [LARGE SCALE GENOMIC DNA]</scope>
    <source>
        <strain evidence="2 3">JCM 15478</strain>
    </source>
</reference>
<name>A0ABN2WSP1_9ACTN</name>
<proteinExistence type="predicted"/>
<feature type="region of interest" description="Disordered" evidence="1">
    <location>
        <begin position="370"/>
        <end position="390"/>
    </location>
</feature>
<feature type="compositionally biased region" description="Polar residues" evidence="1">
    <location>
        <begin position="374"/>
        <end position="384"/>
    </location>
</feature>
<dbReference type="Proteomes" id="UP001500016">
    <property type="component" value="Unassembled WGS sequence"/>
</dbReference>